<organism evidence="1 2">
    <name type="scientific">Artemisia annua</name>
    <name type="common">Sweet wormwood</name>
    <dbReference type="NCBI Taxonomy" id="35608"/>
    <lineage>
        <taxon>Eukaryota</taxon>
        <taxon>Viridiplantae</taxon>
        <taxon>Streptophyta</taxon>
        <taxon>Embryophyta</taxon>
        <taxon>Tracheophyta</taxon>
        <taxon>Spermatophyta</taxon>
        <taxon>Magnoliopsida</taxon>
        <taxon>eudicotyledons</taxon>
        <taxon>Gunneridae</taxon>
        <taxon>Pentapetalae</taxon>
        <taxon>asterids</taxon>
        <taxon>campanulids</taxon>
        <taxon>Asterales</taxon>
        <taxon>Asteraceae</taxon>
        <taxon>Asteroideae</taxon>
        <taxon>Anthemideae</taxon>
        <taxon>Artemisiinae</taxon>
        <taxon>Artemisia</taxon>
    </lineage>
</organism>
<keyword evidence="2" id="KW-1185">Reference proteome</keyword>
<accession>A0A2U1KQ28</accession>
<protein>
    <submittedName>
        <fullName evidence="1">Uncharacterized protein</fullName>
    </submittedName>
</protein>
<reference evidence="1 2" key="1">
    <citation type="journal article" date="2018" name="Mol. Plant">
        <title>The genome of Artemisia annua provides insight into the evolution of Asteraceae family and artemisinin biosynthesis.</title>
        <authorList>
            <person name="Shen Q."/>
            <person name="Zhang L."/>
            <person name="Liao Z."/>
            <person name="Wang S."/>
            <person name="Yan T."/>
            <person name="Shi P."/>
            <person name="Liu M."/>
            <person name="Fu X."/>
            <person name="Pan Q."/>
            <person name="Wang Y."/>
            <person name="Lv Z."/>
            <person name="Lu X."/>
            <person name="Zhang F."/>
            <person name="Jiang W."/>
            <person name="Ma Y."/>
            <person name="Chen M."/>
            <person name="Hao X."/>
            <person name="Li L."/>
            <person name="Tang Y."/>
            <person name="Lv G."/>
            <person name="Zhou Y."/>
            <person name="Sun X."/>
            <person name="Brodelius P.E."/>
            <person name="Rose J.K.C."/>
            <person name="Tang K."/>
        </authorList>
    </citation>
    <scope>NUCLEOTIDE SEQUENCE [LARGE SCALE GENOMIC DNA]</scope>
    <source>
        <strain evidence="2">cv. Huhao1</strain>
        <tissue evidence="1">Leaf</tissue>
    </source>
</reference>
<name>A0A2U1KQ28_ARTAN</name>
<evidence type="ECO:0000313" key="2">
    <source>
        <dbReference type="Proteomes" id="UP000245207"/>
    </source>
</evidence>
<sequence>MGGSVAWTHNTLAACIIHVEDVFNDESVVNAQHTNRGRSSVRFSRPATGQTHAERRLHQVMMIDKDYEESTYGQGRKPHHIVVTVEHCQEKDLIFADSTSSQDVIKAAKYYKLFHIQMPETDNIHGNIAGANESVQISEPWNVTAIKVTIRW</sequence>
<dbReference type="AlphaFoldDB" id="A0A2U1KQ28"/>
<dbReference type="EMBL" id="PKPP01015198">
    <property type="protein sequence ID" value="PWA38859.1"/>
    <property type="molecule type" value="Genomic_DNA"/>
</dbReference>
<dbReference type="Proteomes" id="UP000245207">
    <property type="component" value="Unassembled WGS sequence"/>
</dbReference>
<gene>
    <name evidence="1" type="ORF">CTI12_AA577560</name>
</gene>
<proteinExistence type="predicted"/>
<evidence type="ECO:0000313" key="1">
    <source>
        <dbReference type="EMBL" id="PWA38859.1"/>
    </source>
</evidence>
<dbReference type="STRING" id="35608.A0A2U1KQ28"/>
<comment type="caution">
    <text evidence="1">The sequence shown here is derived from an EMBL/GenBank/DDBJ whole genome shotgun (WGS) entry which is preliminary data.</text>
</comment>